<name>A0AAW2VE27_9LAMI</name>
<evidence type="ECO:0000313" key="1">
    <source>
        <dbReference type="EMBL" id="KAL0427368.1"/>
    </source>
</evidence>
<organism evidence="1">
    <name type="scientific">Sesamum latifolium</name>
    <dbReference type="NCBI Taxonomy" id="2727402"/>
    <lineage>
        <taxon>Eukaryota</taxon>
        <taxon>Viridiplantae</taxon>
        <taxon>Streptophyta</taxon>
        <taxon>Embryophyta</taxon>
        <taxon>Tracheophyta</taxon>
        <taxon>Spermatophyta</taxon>
        <taxon>Magnoliopsida</taxon>
        <taxon>eudicotyledons</taxon>
        <taxon>Gunneridae</taxon>
        <taxon>Pentapetalae</taxon>
        <taxon>asterids</taxon>
        <taxon>lamiids</taxon>
        <taxon>Lamiales</taxon>
        <taxon>Pedaliaceae</taxon>
        <taxon>Sesamum</taxon>
    </lineage>
</organism>
<protein>
    <submittedName>
        <fullName evidence="1">Uncharacterized protein</fullName>
    </submittedName>
</protein>
<comment type="caution">
    <text evidence="1">The sequence shown here is derived from an EMBL/GenBank/DDBJ whole genome shotgun (WGS) entry which is preliminary data.</text>
</comment>
<reference evidence="1" key="1">
    <citation type="submission" date="2020-06" db="EMBL/GenBank/DDBJ databases">
        <authorList>
            <person name="Li T."/>
            <person name="Hu X."/>
            <person name="Zhang T."/>
            <person name="Song X."/>
            <person name="Zhang H."/>
            <person name="Dai N."/>
            <person name="Sheng W."/>
            <person name="Hou X."/>
            <person name="Wei L."/>
        </authorList>
    </citation>
    <scope>NUCLEOTIDE SEQUENCE</scope>
    <source>
        <strain evidence="1">KEN1</strain>
        <tissue evidence="1">Leaf</tissue>
    </source>
</reference>
<dbReference type="EMBL" id="JACGWN010000010">
    <property type="protein sequence ID" value="KAL0427368.1"/>
    <property type="molecule type" value="Genomic_DNA"/>
</dbReference>
<gene>
    <name evidence="1" type="ORF">Slati_2911600</name>
</gene>
<dbReference type="AlphaFoldDB" id="A0AAW2VE27"/>
<proteinExistence type="predicted"/>
<reference evidence="1" key="2">
    <citation type="journal article" date="2024" name="Plant">
        <title>Genomic evolution and insights into agronomic trait innovations of Sesamum species.</title>
        <authorList>
            <person name="Miao H."/>
            <person name="Wang L."/>
            <person name="Qu L."/>
            <person name="Liu H."/>
            <person name="Sun Y."/>
            <person name="Le M."/>
            <person name="Wang Q."/>
            <person name="Wei S."/>
            <person name="Zheng Y."/>
            <person name="Lin W."/>
            <person name="Duan Y."/>
            <person name="Cao H."/>
            <person name="Xiong S."/>
            <person name="Wang X."/>
            <person name="Wei L."/>
            <person name="Li C."/>
            <person name="Ma Q."/>
            <person name="Ju M."/>
            <person name="Zhao R."/>
            <person name="Li G."/>
            <person name="Mu C."/>
            <person name="Tian Q."/>
            <person name="Mei H."/>
            <person name="Zhang T."/>
            <person name="Gao T."/>
            <person name="Zhang H."/>
        </authorList>
    </citation>
    <scope>NUCLEOTIDE SEQUENCE</scope>
    <source>
        <strain evidence="1">KEN1</strain>
    </source>
</reference>
<accession>A0AAW2VE27</accession>
<sequence length="67" mass="6861">MKGVFLGQGLFVNDACLGAELAFCGGYPLEEVLWRGGSVSGSASLGGPRMTVPLVGTRDVPSTTCRA</sequence>